<dbReference type="STRING" id="1036808.A0A0C3DHD3"/>
<gene>
    <name evidence="2" type="ORF">SCLCIDRAFT_134625</name>
</gene>
<reference evidence="3" key="2">
    <citation type="submission" date="2015-01" db="EMBL/GenBank/DDBJ databases">
        <title>Evolutionary Origins and Diversification of the Mycorrhizal Mutualists.</title>
        <authorList>
            <consortium name="DOE Joint Genome Institute"/>
            <consortium name="Mycorrhizal Genomics Consortium"/>
            <person name="Kohler A."/>
            <person name="Kuo A."/>
            <person name="Nagy L.G."/>
            <person name="Floudas D."/>
            <person name="Copeland A."/>
            <person name="Barry K.W."/>
            <person name="Cichocki N."/>
            <person name="Veneault-Fourrey C."/>
            <person name="LaButti K."/>
            <person name="Lindquist E.A."/>
            <person name="Lipzen A."/>
            <person name="Lundell T."/>
            <person name="Morin E."/>
            <person name="Murat C."/>
            <person name="Riley R."/>
            <person name="Ohm R."/>
            <person name="Sun H."/>
            <person name="Tunlid A."/>
            <person name="Henrissat B."/>
            <person name="Grigoriev I.V."/>
            <person name="Hibbett D.S."/>
            <person name="Martin F."/>
        </authorList>
    </citation>
    <scope>NUCLEOTIDE SEQUENCE [LARGE SCALE GENOMIC DNA]</scope>
    <source>
        <strain evidence="3">Foug A</strain>
    </source>
</reference>
<evidence type="ECO:0000313" key="2">
    <source>
        <dbReference type="EMBL" id="KIM55486.1"/>
    </source>
</evidence>
<feature type="chain" id="PRO_5002163271" evidence="1">
    <location>
        <begin position="25"/>
        <end position="124"/>
    </location>
</feature>
<feature type="signal peptide" evidence="1">
    <location>
        <begin position="1"/>
        <end position="24"/>
    </location>
</feature>
<feature type="non-terminal residue" evidence="2">
    <location>
        <position position="1"/>
    </location>
</feature>
<protein>
    <submittedName>
        <fullName evidence="2">Uncharacterized protein</fullName>
    </submittedName>
</protein>
<dbReference type="InParanoid" id="A0A0C3DHD3"/>
<proteinExistence type="predicted"/>
<keyword evidence="3" id="KW-1185">Reference proteome</keyword>
<reference evidence="2 3" key="1">
    <citation type="submission" date="2014-04" db="EMBL/GenBank/DDBJ databases">
        <authorList>
            <consortium name="DOE Joint Genome Institute"/>
            <person name="Kuo A."/>
            <person name="Kohler A."/>
            <person name="Nagy L.G."/>
            <person name="Floudas D."/>
            <person name="Copeland A."/>
            <person name="Barry K.W."/>
            <person name="Cichocki N."/>
            <person name="Veneault-Fourrey C."/>
            <person name="LaButti K."/>
            <person name="Lindquist E.A."/>
            <person name="Lipzen A."/>
            <person name="Lundell T."/>
            <person name="Morin E."/>
            <person name="Murat C."/>
            <person name="Sun H."/>
            <person name="Tunlid A."/>
            <person name="Henrissat B."/>
            <person name="Grigoriev I.V."/>
            <person name="Hibbett D.S."/>
            <person name="Martin F."/>
            <person name="Nordberg H.P."/>
            <person name="Cantor M.N."/>
            <person name="Hua S.X."/>
        </authorList>
    </citation>
    <scope>NUCLEOTIDE SEQUENCE [LARGE SCALE GENOMIC DNA]</scope>
    <source>
        <strain evidence="2 3">Foug A</strain>
    </source>
</reference>
<accession>A0A0C3DHD3</accession>
<evidence type="ECO:0000313" key="3">
    <source>
        <dbReference type="Proteomes" id="UP000053989"/>
    </source>
</evidence>
<dbReference type="AlphaFoldDB" id="A0A0C3DHD3"/>
<keyword evidence="1" id="KW-0732">Signal</keyword>
<dbReference type="OrthoDB" id="2662702at2759"/>
<name>A0A0C3DHD3_9AGAM</name>
<dbReference type="Proteomes" id="UP000053989">
    <property type="component" value="Unassembled WGS sequence"/>
</dbReference>
<dbReference type="HOGENOM" id="CLU_099691_2_0_1"/>
<organism evidence="2 3">
    <name type="scientific">Scleroderma citrinum Foug A</name>
    <dbReference type="NCBI Taxonomy" id="1036808"/>
    <lineage>
        <taxon>Eukaryota</taxon>
        <taxon>Fungi</taxon>
        <taxon>Dikarya</taxon>
        <taxon>Basidiomycota</taxon>
        <taxon>Agaricomycotina</taxon>
        <taxon>Agaricomycetes</taxon>
        <taxon>Agaricomycetidae</taxon>
        <taxon>Boletales</taxon>
        <taxon>Sclerodermatineae</taxon>
        <taxon>Sclerodermataceae</taxon>
        <taxon>Scleroderma</taxon>
    </lineage>
</organism>
<dbReference type="EMBL" id="KN822134">
    <property type="protein sequence ID" value="KIM55486.1"/>
    <property type="molecule type" value="Genomic_DNA"/>
</dbReference>
<sequence length="124" mass="14423">LHKLSFKMIHSTTLVLLAWHDILNDLCMKITCMPRDIATRWNLLFDLLEYALKHQKEIFLVTQRRELGMRDFELSDNEWELILKDATLFFSCLTPSLAAVIPAMDHIDVEFATSSCNKKLLLSI</sequence>
<evidence type="ECO:0000256" key="1">
    <source>
        <dbReference type="SAM" id="SignalP"/>
    </source>
</evidence>